<reference evidence="2 3" key="1">
    <citation type="submission" date="2023-01" db="EMBL/GenBank/DDBJ databases">
        <title>Analysis of 21 Apiospora genomes using comparative genomics revels a genus with tremendous synthesis potential of carbohydrate active enzymes and secondary metabolites.</title>
        <authorList>
            <person name="Sorensen T."/>
        </authorList>
    </citation>
    <scope>NUCLEOTIDE SEQUENCE [LARGE SCALE GENOMIC DNA]</scope>
    <source>
        <strain evidence="2 3">CBS 135458</strain>
    </source>
</reference>
<organism evidence="2 3">
    <name type="scientific">Apiospora phragmitis</name>
    <dbReference type="NCBI Taxonomy" id="2905665"/>
    <lineage>
        <taxon>Eukaryota</taxon>
        <taxon>Fungi</taxon>
        <taxon>Dikarya</taxon>
        <taxon>Ascomycota</taxon>
        <taxon>Pezizomycotina</taxon>
        <taxon>Sordariomycetes</taxon>
        <taxon>Xylariomycetidae</taxon>
        <taxon>Amphisphaeriales</taxon>
        <taxon>Apiosporaceae</taxon>
        <taxon>Apiospora</taxon>
    </lineage>
</organism>
<gene>
    <name evidence="2" type="ORF">PG994_002296</name>
</gene>
<name>A0ABR1WVY7_9PEZI</name>
<proteinExistence type="predicted"/>
<evidence type="ECO:0000313" key="3">
    <source>
        <dbReference type="Proteomes" id="UP001480595"/>
    </source>
</evidence>
<evidence type="ECO:0000313" key="2">
    <source>
        <dbReference type="EMBL" id="KAK8087322.1"/>
    </source>
</evidence>
<dbReference type="Proteomes" id="UP001480595">
    <property type="component" value="Unassembled WGS sequence"/>
</dbReference>
<feature type="region of interest" description="Disordered" evidence="1">
    <location>
        <begin position="1"/>
        <end position="71"/>
    </location>
</feature>
<feature type="compositionally biased region" description="Polar residues" evidence="1">
    <location>
        <begin position="1"/>
        <end position="21"/>
    </location>
</feature>
<dbReference type="EMBL" id="JAQQWL010000002">
    <property type="protein sequence ID" value="KAK8087322.1"/>
    <property type="molecule type" value="Genomic_DNA"/>
</dbReference>
<sequence length="71" mass="7505">MFTVDQDTSTLDTTVAKSSKQGDGLSKPYCHPVGSPETIPRPAASPNRTRNGLAGDAALGHPKYREVEAAH</sequence>
<evidence type="ECO:0000256" key="1">
    <source>
        <dbReference type="SAM" id="MobiDB-lite"/>
    </source>
</evidence>
<protein>
    <submittedName>
        <fullName evidence="2">Uncharacterized protein</fullName>
    </submittedName>
</protein>
<keyword evidence="3" id="KW-1185">Reference proteome</keyword>
<dbReference type="GeneID" id="92086768"/>
<dbReference type="RefSeq" id="XP_066721846.1">
    <property type="nucleotide sequence ID" value="XM_066853705.1"/>
</dbReference>
<accession>A0ABR1WVY7</accession>
<comment type="caution">
    <text evidence="2">The sequence shown here is derived from an EMBL/GenBank/DDBJ whole genome shotgun (WGS) entry which is preliminary data.</text>
</comment>